<dbReference type="AlphaFoldDB" id="A0A1D8P7N9"/>
<evidence type="ECO:0000259" key="6">
    <source>
        <dbReference type="PROSITE" id="PS51898"/>
    </source>
</evidence>
<dbReference type="InterPro" id="IPR035386">
    <property type="entry name" value="Arm-DNA-bind_5"/>
</dbReference>
<proteinExistence type="inferred from homology"/>
<comment type="similarity">
    <text evidence="1">Belongs to the 'phage' integrase family.</text>
</comment>
<dbReference type="GO" id="GO:0015074">
    <property type="term" value="P:DNA integration"/>
    <property type="evidence" value="ECO:0007669"/>
    <property type="project" value="UniProtKB-KW"/>
</dbReference>
<dbReference type="GO" id="GO:0006310">
    <property type="term" value="P:DNA recombination"/>
    <property type="evidence" value="ECO:0007669"/>
    <property type="project" value="UniProtKB-KW"/>
</dbReference>
<evidence type="ECO:0000259" key="7">
    <source>
        <dbReference type="PROSITE" id="PS51900"/>
    </source>
</evidence>
<protein>
    <recommendedName>
        <fullName evidence="10">Tyr recombinase domain-containing protein</fullName>
    </recommendedName>
</protein>
<dbReference type="KEGG" id="lul:LPB138_07855"/>
<keyword evidence="4" id="KW-0233">DNA recombination</keyword>
<evidence type="ECO:0000256" key="2">
    <source>
        <dbReference type="ARBA" id="ARBA00022908"/>
    </source>
</evidence>
<dbReference type="Gene3D" id="1.10.150.130">
    <property type="match status" value="1"/>
</dbReference>
<dbReference type="Pfam" id="PF13102">
    <property type="entry name" value="Phage_int_SAM_5"/>
    <property type="match status" value="1"/>
</dbReference>
<dbReference type="InterPro" id="IPR050090">
    <property type="entry name" value="Tyrosine_recombinase_XerCD"/>
</dbReference>
<dbReference type="STRING" id="1850246.LPB138_07855"/>
<dbReference type="InterPro" id="IPR010998">
    <property type="entry name" value="Integrase_recombinase_N"/>
</dbReference>
<evidence type="ECO:0000256" key="5">
    <source>
        <dbReference type="PROSITE-ProRule" id="PRU01248"/>
    </source>
</evidence>
<dbReference type="PANTHER" id="PTHR30349:SF64">
    <property type="entry name" value="PROPHAGE INTEGRASE INTD-RELATED"/>
    <property type="match status" value="1"/>
</dbReference>
<reference evidence="8 9" key="1">
    <citation type="submission" date="2016-10" db="EMBL/GenBank/DDBJ databases">
        <title>Lutibacter sp. LPB0138, isolated from marine gastropod.</title>
        <authorList>
            <person name="Kim E."/>
            <person name="Yi H."/>
        </authorList>
    </citation>
    <scope>NUCLEOTIDE SEQUENCE [LARGE SCALE GENOMIC DNA]</scope>
    <source>
        <strain evidence="8 9">LPB0138</strain>
    </source>
</reference>
<evidence type="ECO:0008006" key="10">
    <source>
        <dbReference type="Google" id="ProtNLM"/>
    </source>
</evidence>
<dbReference type="CDD" id="cd01185">
    <property type="entry name" value="INTN1_C_like"/>
    <property type="match status" value="1"/>
</dbReference>
<dbReference type="Pfam" id="PF17293">
    <property type="entry name" value="Arm-DNA-bind_5"/>
    <property type="match status" value="1"/>
</dbReference>
<dbReference type="Pfam" id="PF00589">
    <property type="entry name" value="Phage_integrase"/>
    <property type="match status" value="1"/>
</dbReference>
<evidence type="ECO:0000256" key="1">
    <source>
        <dbReference type="ARBA" id="ARBA00008857"/>
    </source>
</evidence>
<dbReference type="GO" id="GO:0003677">
    <property type="term" value="F:DNA binding"/>
    <property type="evidence" value="ECO:0007669"/>
    <property type="project" value="UniProtKB-UniRule"/>
</dbReference>
<keyword evidence="3 5" id="KW-0238">DNA-binding</keyword>
<keyword evidence="9" id="KW-1185">Reference proteome</keyword>
<evidence type="ECO:0000313" key="9">
    <source>
        <dbReference type="Proteomes" id="UP000176050"/>
    </source>
</evidence>
<dbReference type="SUPFAM" id="SSF56349">
    <property type="entry name" value="DNA breaking-rejoining enzymes"/>
    <property type="match status" value="1"/>
</dbReference>
<organism evidence="8 9">
    <name type="scientific">Urechidicola croceus</name>
    <dbReference type="NCBI Taxonomy" id="1850246"/>
    <lineage>
        <taxon>Bacteria</taxon>
        <taxon>Pseudomonadati</taxon>
        <taxon>Bacteroidota</taxon>
        <taxon>Flavobacteriia</taxon>
        <taxon>Flavobacteriales</taxon>
        <taxon>Flavobacteriaceae</taxon>
        <taxon>Urechidicola</taxon>
    </lineage>
</organism>
<evidence type="ECO:0000256" key="3">
    <source>
        <dbReference type="ARBA" id="ARBA00023125"/>
    </source>
</evidence>
<dbReference type="InterPro" id="IPR013762">
    <property type="entry name" value="Integrase-like_cat_sf"/>
</dbReference>
<dbReference type="PROSITE" id="PS51900">
    <property type="entry name" value="CB"/>
    <property type="match status" value="1"/>
</dbReference>
<feature type="domain" description="Tyr recombinase" evidence="6">
    <location>
        <begin position="231"/>
        <end position="411"/>
    </location>
</feature>
<evidence type="ECO:0000256" key="4">
    <source>
        <dbReference type="ARBA" id="ARBA00023172"/>
    </source>
</evidence>
<dbReference type="InterPro" id="IPR011010">
    <property type="entry name" value="DNA_brk_join_enz"/>
</dbReference>
<feature type="domain" description="Core-binding (CB)" evidence="7">
    <location>
        <begin position="115"/>
        <end position="209"/>
    </location>
</feature>
<dbReference type="InterPro" id="IPR044068">
    <property type="entry name" value="CB"/>
</dbReference>
<dbReference type="Gene3D" id="1.10.443.10">
    <property type="entry name" value="Intergrase catalytic core"/>
    <property type="match status" value="1"/>
</dbReference>
<keyword evidence="2" id="KW-0229">DNA integration</keyword>
<dbReference type="Proteomes" id="UP000176050">
    <property type="component" value="Chromosome"/>
</dbReference>
<evidence type="ECO:0000313" key="8">
    <source>
        <dbReference type="EMBL" id="AOW20596.1"/>
    </source>
</evidence>
<dbReference type="PANTHER" id="PTHR30349">
    <property type="entry name" value="PHAGE INTEGRASE-RELATED"/>
    <property type="match status" value="1"/>
</dbReference>
<dbReference type="OrthoDB" id="892893at2"/>
<gene>
    <name evidence="8" type="ORF">LPB138_07855</name>
</gene>
<accession>A0A1D8P7N9</accession>
<dbReference type="InterPro" id="IPR025269">
    <property type="entry name" value="SAM-like_dom"/>
</dbReference>
<sequence length="418" mass="49124">MFIFGIQKLLRMASITFLIRNKKTLNQTPISVKVLWPHRNELVYSTGIKIAPQNWDSKNQKVRNKVEVASVKDLINVELSKIRTFTEQSYSDLKFNGELTKDNLKYKLDLYFNKVSETKKVETFYDYVENILVENAKNRVAKVTWKSYLRTLDLVKAFEVNEKYKISFEKINIDFYYRFIQYLEEIFEMSTNTIGKQIKNIKMFMNSANDDGYTICIGHKHKHFKVLKVESFQVYLNEDELNEIYKLDYEIDSVEDRVRDLFLMGAYTGQRISDWKKLNEDNIVECNGFSCFKIIQTKTKAEVVIPIHPNIQLIFDKRKGKAPKFVNEQDINEKLKQIASRAEIKQKIKEKGNIHKYELVSSHTARRSFCSNAYKAGMDSLAIMQLSGHKTEKNFLTYIKIGNEEFASRIANHKFFKV</sequence>
<dbReference type="InterPro" id="IPR002104">
    <property type="entry name" value="Integrase_catalytic"/>
</dbReference>
<dbReference type="PROSITE" id="PS51898">
    <property type="entry name" value="TYR_RECOMBINASE"/>
    <property type="match status" value="1"/>
</dbReference>
<dbReference type="EMBL" id="CP017478">
    <property type="protein sequence ID" value="AOW20596.1"/>
    <property type="molecule type" value="Genomic_DNA"/>
</dbReference>
<name>A0A1D8P7N9_9FLAO</name>